<dbReference type="InterPro" id="IPR004341">
    <property type="entry name" value="CAT_RNA-bd_dom"/>
</dbReference>
<evidence type="ECO:0000313" key="9">
    <source>
        <dbReference type="EMBL" id="VFD30196.1"/>
    </source>
</evidence>
<dbReference type="RefSeq" id="WP_003439998.1">
    <property type="nucleotide sequence ID" value="NZ_AP025558.1"/>
</dbReference>
<accession>A0A031WGW3</accession>
<dbReference type="SUPFAM" id="SSF50151">
    <property type="entry name" value="SacY-like RNA-binding domain"/>
    <property type="match status" value="1"/>
</dbReference>
<evidence type="ECO:0000313" key="8">
    <source>
        <dbReference type="EMBL" id="SJS18807.1"/>
    </source>
</evidence>
<dbReference type="SMART" id="SM01061">
    <property type="entry name" value="CAT_RBD"/>
    <property type="match status" value="1"/>
</dbReference>
<gene>
    <name evidence="5" type="primary">bglG</name>
    <name evidence="9" type="synonym">bglG_2</name>
    <name evidence="4" type="synonym">licT</name>
    <name evidence="8" type="synonym">licT_5</name>
    <name evidence="5" type="ORF">BN1095_510009</name>
    <name evidence="3" type="ORF">BN1096_700268</name>
    <name evidence="4" type="ORF">BN1097_710267</name>
    <name evidence="6" type="ORF">KRM00_000071</name>
    <name evidence="7" type="ORF">KRQ00_001769</name>
    <name evidence="9" type="ORF">SAMEA1402399_01002</name>
    <name evidence="8" type="ORF">SAMEA3375112_01485</name>
</gene>
<dbReference type="EMBL" id="LK932411">
    <property type="protein sequence ID" value="CDS89608.1"/>
    <property type="molecule type" value="Genomic_DNA"/>
</dbReference>
<evidence type="ECO:0000313" key="4">
    <source>
        <dbReference type="EMBL" id="CDS89608.1"/>
    </source>
</evidence>
<dbReference type="EMBL" id="FUPS01000004">
    <property type="protein sequence ID" value="SJS18807.1"/>
    <property type="molecule type" value="Genomic_DNA"/>
</dbReference>
<evidence type="ECO:0000313" key="11">
    <source>
        <dbReference type="Proteomes" id="UP000411588"/>
    </source>
</evidence>
<dbReference type="Gene3D" id="1.10.1790.10">
    <property type="entry name" value="PRD domain"/>
    <property type="match status" value="2"/>
</dbReference>
<proteinExistence type="predicted"/>
<dbReference type="PANTHER" id="PTHR30185:SF15">
    <property type="entry name" value="CRYPTIC BETA-GLUCOSIDE BGL OPERON ANTITERMINATOR"/>
    <property type="match status" value="1"/>
</dbReference>
<dbReference type="EMBL" id="LK933194">
    <property type="protein sequence ID" value="CDT49245.1"/>
    <property type="molecule type" value="Genomic_DNA"/>
</dbReference>
<dbReference type="EMBL" id="DAEQIJ010000007">
    <property type="protein sequence ID" value="HBH2620013.1"/>
    <property type="molecule type" value="Genomic_DNA"/>
</dbReference>
<dbReference type="EMBL" id="LK932525">
    <property type="protein sequence ID" value="CDS88968.1"/>
    <property type="molecule type" value="Genomic_DNA"/>
</dbReference>
<evidence type="ECO:0000313" key="5">
    <source>
        <dbReference type="EMBL" id="CDT49245.1"/>
    </source>
</evidence>
<evidence type="ECO:0000256" key="1">
    <source>
        <dbReference type="ARBA" id="ARBA00022737"/>
    </source>
</evidence>
<evidence type="ECO:0000313" key="10">
    <source>
        <dbReference type="Proteomes" id="UP000189137"/>
    </source>
</evidence>
<keyword evidence="1" id="KW-0677">Repeat</keyword>
<dbReference type="Proteomes" id="UP000879542">
    <property type="component" value="Unassembled WGS sequence"/>
</dbReference>
<dbReference type="GeneID" id="66355499"/>
<dbReference type="SUPFAM" id="SSF63520">
    <property type="entry name" value="PTS-regulatory domain, PRD"/>
    <property type="match status" value="2"/>
</dbReference>
<dbReference type="PROSITE" id="PS51372">
    <property type="entry name" value="PRD_2"/>
    <property type="match status" value="2"/>
</dbReference>
<dbReference type="GO" id="GO:0003723">
    <property type="term" value="F:RNA binding"/>
    <property type="evidence" value="ECO:0007669"/>
    <property type="project" value="InterPro"/>
</dbReference>
<evidence type="ECO:0000313" key="7">
    <source>
        <dbReference type="EMBL" id="HBH2620013.1"/>
    </source>
</evidence>
<dbReference type="GO" id="GO:0006355">
    <property type="term" value="P:regulation of DNA-templated transcription"/>
    <property type="evidence" value="ECO:0007669"/>
    <property type="project" value="InterPro"/>
</dbReference>
<dbReference type="Proteomes" id="UP000878956">
    <property type="component" value="Unassembled WGS sequence"/>
</dbReference>
<dbReference type="AlphaFoldDB" id="A0A031WGW3"/>
<dbReference type="Gene3D" id="2.30.24.10">
    <property type="entry name" value="CAT RNA-binding domain"/>
    <property type="match status" value="1"/>
</dbReference>
<dbReference type="NCBIfam" id="NF046042">
    <property type="entry name" value="LicT"/>
    <property type="match status" value="1"/>
</dbReference>
<dbReference type="KEGG" id="pdf:CD630DERM_30980"/>
<sequence>MIIEKILNNNVIITTDENHKEIVVMGRGLAYKKRTGEHISKDKIDKIFKLSDPNISDKFKELIADIPIRYMELSDEIILYAKEKLGKRLNDSIYISLTDHMYTAIERAREGVSVKNVLLWDIKRFYKSEFKIGLEALDYIEKKFEIRLSEDEAGFIALHIVNAQMDQSIKTIYEITQIIQEISNMVKYHYRIVFDEDSVYYHRFITHLKYFAERIVSNNLHENNEDDLLNVIKVKYKNAYKFIEKLDEFIHKKYNYDLTDEEKLYLTIHVERVVSKSIKSDINPNN</sequence>
<dbReference type="Pfam" id="PF00874">
    <property type="entry name" value="PRD"/>
    <property type="match status" value="2"/>
</dbReference>
<dbReference type="EMBL" id="CAADAN010000002">
    <property type="protein sequence ID" value="VFD30196.1"/>
    <property type="molecule type" value="Genomic_DNA"/>
</dbReference>
<reference evidence="6" key="3">
    <citation type="journal article" date="2018" name="Genome Biol.">
        <title>SKESA: strategic k-mer extension for scrupulous assemblies.</title>
        <authorList>
            <person name="Souvorov A."/>
            <person name="Agarwala R."/>
            <person name="Lipman D.J."/>
        </authorList>
    </citation>
    <scope>NUCLEOTIDE SEQUENCE</scope>
    <source>
        <strain evidence="7">Clostridioides</strain>
        <strain evidence="6">HN1000</strain>
    </source>
</reference>
<dbReference type="InterPro" id="IPR050661">
    <property type="entry name" value="BglG_antiterminators"/>
</dbReference>
<dbReference type="InterPro" id="IPR011608">
    <property type="entry name" value="PRD"/>
</dbReference>
<dbReference type="InterPro" id="IPR036634">
    <property type="entry name" value="PRD_sf"/>
</dbReference>
<reference evidence="8 10" key="2">
    <citation type="submission" date="2017-02" db="EMBL/GenBank/DDBJ databases">
        <authorList>
            <consortium name="Pathogen Informatics"/>
        </authorList>
    </citation>
    <scope>NUCLEOTIDE SEQUENCE [LARGE SCALE GENOMIC DNA]</scope>
    <source>
        <strain evidence="11">clo34</strain>
        <strain evidence="9">Clo34</strain>
        <strain evidence="8 10">VRECD0157</strain>
    </source>
</reference>
<feature type="domain" description="PRD" evidence="2">
    <location>
        <begin position="171"/>
        <end position="280"/>
    </location>
</feature>
<protein>
    <submittedName>
        <fullName evidence="6">PRD domain-containing protein</fullName>
    </submittedName>
    <submittedName>
        <fullName evidence="9">PTS operon transcription antiterminator</fullName>
    </submittedName>
    <submittedName>
        <fullName evidence="8">Transcription antiterminator LicT</fullName>
    </submittedName>
    <submittedName>
        <fullName evidence="5">Transcription antiterminator, PTS operon regulator</fullName>
    </submittedName>
    <submittedName>
        <fullName evidence="4">Transcriptional antiterminator (BglG family)</fullName>
    </submittedName>
</protein>
<evidence type="ECO:0000313" key="6">
    <source>
        <dbReference type="EMBL" id="HBH1540623.1"/>
    </source>
</evidence>
<dbReference type="PATRIC" id="fig|1496.1373.peg.1777"/>
<feature type="domain" description="PRD" evidence="2">
    <location>
        <begin position="65"/>
        <end position="170"/>
    </location>
</feature>
<evidence type="ECO:0000259" key="2">
    <source>
        <dbReference type="PROSITE" id="PS51372"/>
    </source>
</evidence>
<dbReference type="Proteomes" id="UP000189137">
    <property type="component" value="Unassembled WGS sequence"/>
</dbReference>
<organism evidence="5">
    <name type="scientific">Clostridioides difficile</name>
    <name type="common">Peptoclostridium difficile</name>
    <dbReference type="NCBI Taxonomy" id="1496"/>
    <lineage>
        <taxon>Bacteria</taxon>
        <taxon>Bacillati</taxon>
        <taxon>Bacillota</taxon>
        <taxon>Clostridia</taxon>
        <taxon>Peptostreptococcales</taxon>
        <taxon>Peptostreptococcaceae</taxon>
        <taxon>Clostridioides</taxon>
    </lineage>
</organism>
<dbReference type="InterPro" id="IPR036650">
    <property type="entry name" value="CAT_RNA-bd_dom_sf"/>
</dbReference>
<dbReference type="Pfam" id="PF03123">
    <property type="entry name" value="CAT_RBD"/>
    <property type="match status" value="1"/>
</dbReference>
<dbReference type="EMBL" id="DAEPXK010000001">
    <property type="protein sequence ID" value="HBH1540623.1"/>
    <property type="molecule type" value="Genomic_DNA"/>
</dbReference>
<reference evidence="5" key="1">
    <citation type="submission" date="2014-07" db="EMBL/GenBank/DDBJ databases">
        <authorList>
            <person name="Monot Marc"/>
        </authorList>
    </citation>
    <scope>NUCLEOTIDE SEQUENCE</scope>
    <source>
        <strain evidence="5">7032989</strain>
        <strain evidence="4">7032994</strain>
    </source>
</reference>
<dbReference type="Proteomes" id="UP000411588">
    <property type="component" value="Unassembled WGS sequence"/>
</dbReference>
<name>A0A031WGW3_CLODI</name>
<evidence type="ECO:0000313" key="3">
    <source>
        <dbReference type="EMBL" id="CDS88968.1"/>
    </source>
</evidence>
<reference evidence="6" key="4">
    <citation type="submission" date="2021-06" db="EMBL/GenBank/DDBJ databases">
        <authorList>
            <consortium name="NCBI Pathogen Detection Project"/>
        </authorList>
    </citation>
    <scope>NUCLEOTIDE SEQUENCE</scope>
    <source>
        <strain evidence="7">Clostridioides</strain>
        <strain evidence="6">HN1000</strain>
    </source>
</reference>
<dbReference type="PANTHER" id="PTHR30185">
    <property type="entry name" value="CRYPTIC BETA-GLUCOSIDE BGL OPERON ANTITERMINATOR"/>
    <property type="match status" value="1"/>
</dbReference>